<dbReference type="EMBL" id="MH790634">
    <property type="protein sequence ID" value="QBH82754.1"/>
    <property type="molecule type" value="Genomic_DNA"/>
</dbReference>
<organismHost>
    <name type="scientific">Homo sapiens</name>
    <name type="common">Human</name>
    <dbReference type="NCBI Taxonomy" id="9606"/>
</organismHost>
<organism evidence="1">
    <name type="scientific">Human herpesvirus 2</name>
    <name type="common">HHV-2</name>
    <name type="synonym">Human herpes simplex virus 2</name>
    <dbReference type="NCBI Taxonomy" id="10310"/>
    <lineage>
        <taxon>Viruses</taxon>
        <taxon>Duplodnaviria</taxon>
        <taxon>Heunggongvirae</taxon>
        <taxon>Peploviricota</taxon>
        <taxon>Herviviricetes</taxon>
        <taxon>Herpesvirales</taxon>
        <taxon>Orthoherpesviridae</taxon>
        <taxon>Alphaherpesvirinae</taxon>
        <taxon>Simplexvirus</taxon>
        <taxon>Simplexvirus humanalpha2</taxon>
    </lineage>
</organism>
<accession>A0A481TME6</accession>
<sequence>MVVGLCVCLVHRRRKVGGWWCWWWKDMIEGTKK</sequence>
<protein>
    <submittedName>
        <fullName evidence="1">Uncharacterized protein</fullName>
    </submittedName>
</protein>
<proteinExistence type="predicted"/>
<name>A0A481TME6_HHV2</name>
<reference evidence="1" key="1">
    <citation type="submission" date="2018-08" db="EMBL/GenBank/DDBJ databases">
        <title>HSV2 whole genome sequences from clinical isolates.</title>
        <authorList>
            <person name="Roychoudhury P."/>
            <person name="Greninger A.L."/>
            <person name="Jerome K.R."/>
            <person name="Johnston C."/>
            <person name="Wald A."/>
            <person name="Xie H."/>
        </authorList>
    </citation>
    <scope>NUCLEOTIDE SEQUENCE</scope>
    <source>
        <strain evidence="1">2000-9815</strain>
    </source>
</reference>
<evidence type="ECO:0000313" key="1">
    <source>
        <dbReference type="EMBL" id="QBH82754.1"/>
    </source>
</evidence>